<dbReference type="Gene3D" id="3.30.530.20">
    <property type="match status" value="2"/>
</dbReference>
<name>H3GES6_PHYRM</name>
<feature type="region of interest" description="Disordered" evidence="1">
    <location>
        <begin position="1052"/>
        <end position="1083"/>
    </location>
</feature>
<evidence type="ECO:0000256" key="2">
    <source>
        <dbReference type="SAM" id="SignalP"/>
    </source>
</evidence>
<dbReference type="VEuPathDB" id="FungiDB:KRP22_14744"/>
<feature type="compositionally biased region" description="Basic residues" evidence="1">
    <location>
        <begin position="1671"/>
        <end position="1682"/>
    </location>
</feature>
<evidence type="ECO:0000313" key="3">
    <source>
        <dbReference type="EnsemblProtists" id="Phyra74172"/>
    </source>
</evidence>
<feature type="signal peptide" evidence="2">
    <location>
        <begin position="1"/>
        <end position="17"/>
    </location>
</feature>
<keyword evidence="4" id="KW-1185">Reference proteome</keyword>
<feature type="compositionally biased region" description="Polar residues" evidence="1">
    <location>
        <begin position="1683"/>
        <end position="1705"/>
    </location>
</feature>
<evidence type="ECO:0000256" key="1">
    <source>
        <dbReference type="SAM" id="MobiDB-lite"/>
    </source>
</evidence>
<feature type="chain" id="PRO_5003585949" description="FYVE-type domain-containing protein" evidence="2">
    <location>
        <begin position="18"/>
        <end position="1802"/>
    </location>
</feature>
<dbReference type="CDD" id="cd00065">
    <property type="entry name" value="FYVE_like_SF"/>
    <property type="match status" value="1"/>
</dbReference>
<reference evidence="3" key="2">
    <citation type="submission" date="2015-06" db="UniProtKB">
        <authorList>
            <consortium name="EnsemblProtists"/>
        </authorList>
    </citation>
    <scope>IDENTIFICATION</scope>
    <source>
        <strain evidence="3">Pr102</strain>
    </source>
</reference>
<feature type="compositionally biased region" description="Low complexity" evidence="1">
    <location>
        <begin position="1731"/>
        <end position="1744"/>
    </location>
</feature>
<dbReference type="VEuPathDB" id="FungiDB:KRP23_5375"/>
<dbReference type="InterPro" id="IPR052727">
    <property type="entry name" value="Rab4/Rab5_effector"/>
</dbReference>
<feature type="region of interest" description="Disordered" evidence="1">
    <location>
        <begin position="1648"/>
        <end position="1705"/>
    </location>
</feature>
<proteinExistence type="predicted"/>
<dbReference type="eggNOG" id="ENOG502SMKV">
    <property type="taxonomic scope" value="Eukaryota"/>
</dbReference>
<dbReference type="VEuPathDB" id="FungiDB:KRP23_5374"/>
<evidence type="ECO:0008006" key="5">
    <source>
        <dbReference type="Google" id="ProtNLM"/>
    </source>
</evidence>
<dbReference type="Proteomes" id="UP000005238">
    <property type="component" value="Unassembled WGS sequence"/>
</dbReference>
<dbReference type="VEuPathDB" id="FungiDB:KRP22_14745"/>
<dbReference type="VEuPathDB" id="FungiDB:KRP22_14743"/>
<dbReference type="PANTHER" id="PTHR13510:SF44">
    <property type="entry name" value="RABENOSYN-5"/>
    <property type="match status" value="1"/>
</dbReference>
<dbReference type="HOGENOM" id="CLU_002447_0_0_1"/>
<accession>H3GES6</accession>
<sequence>MCLACLCHAGLALFVSAESPPASPLENLQLDASDSQFRFEAGTQRDSMPSMRSPLPAGYFGDVQVNETKRQEYREIVRCRVNSMLADEHRYAERRAQQQPLVQETEWKFFRRIGGLKVYQRRFRGRTKQEVAVEEDFPEAAIAVERGNPSMLADGSVAGTIEDMLYGWSATTQEEMITGLSYTAPPQDAVLLNVVERSTLEDPLYSTELLWVLTKLPILNPRDVCFLKATGVGVDGRGRPYGYLVLHSVDIPECPPFDYRKTKVLRAKMFFSFLLREVTPGYVDVMGRGVFDLAGGELLKLVLPHATTSVMDGLLRGVGCAEAKKLTLLALRNRDERRQAKAISKQSVCSMCIRGKKGMLSTVRLRSCDVCGVPICKSCRLKDKRMFVGSRQPSCDVVCCQTCAQQARCITGVRLGEPEFVVVAEYYRKKRPSASSPSSSGFSAAAPTLSTPSLRAFDRRTNLDAVVGNEDDEKPEPKSLVSDGGIAHSSVEMTNSTLDDSCAGFDFDVSYSGTLSDLNSGEFQVDSYTYAKPYDELEEEPEPGHAVSAELLKEYAELGHTPQSTTSSGVRAWNENYQVKTDATAHDFGVNTSSFKRRPNSMLEWMMELQSSAEEAYITAKANEEIMKRSMRNCGCGTKSLTIDTHHSLSNIQMSPSPEQLQSDVRPVGIRLSPGCFTPTDLERRTFTELVRHQVQSLLREEARYTERRARQQPFLHAGEWKQVKREQGLTFYRRHPRGRSLRELALQEDLPEIQRAVERGYTSMICDGHIAGTIEDMMYGMTASSQLDLMTGFSYKNPPKDCVWLGTVETATPDDPFHTADLIWALPKLPPFLVDQVDVCYLKATGVQFDENDERYGYLVLHGVHIAQCPAFAAHGIARAKMYFACLFREHEPGILKVTVRGIFDLTRKVKMLTGLVSAATTSIMIGLLNGVGIGEAKKLTLLARRSSYGLRSLADSPRENVCYMCTKRASFFGRVRMGVYLVVCQVCGGTVCSDCTRGIKQRIFLGSKPCSLVDCCPNCIREAVTKTRVRPAEPEFQVVAEYYLRKRPRSSSAPKEAATSPTHSEEMKTNSSSADLPTNSTADESVGEYRLEFDDDPFSLGLYLPELRRSSNDDDNDSRGYTNGTLAESIEQQLRELNMQAERTYNRNQLLWKSFNTSLQAQKGCRALAQYAEFPSSKQAPAPSLGTQISEQADTDHSVVPQSRRMAGEATAQTSETHLEKEMFTRLVLPRFRHSEIRRLDANMSPSPRLAETYATDEWRPEDAEGRSPMLQFPLSPGCYHPTESQQYYYARLVRERVDSLLIDEKDYTQRRDQQLPFLDPSEWKQVETSEGLRFYRRLRRGRSLSRLAREEAFPEVQEAVEHGYTSMICDGHVKGSMEDMMYGMTAASQEDLMTGFWFKNHPRDCVWLGTAEGPTPEDPFHSADFIWAFPKLPYHVDLCYLKATGVEVDDSGGRYGYMVLHSVDLTQCRPFEARKIARVNMFLTCLFRETTPGQLKVTVRGIFDLGQSRGKFTKKLVTAATKSFMAGLLNGVGIGEAKKLTLMARRNRDAVRAPKLSACSVCFKTKKVLSFRHLLQCGVCGATVCSSCIAKTKQRLFLGATAPYSEHACCRNCVHDASIMNDVRPADPAFQILAAYHIKRLQVSSSSASSVDPPSPSPRSYALDTMSHNRRSSRHKHTPKTTSSVDMPTNSTADESLDTNPFSRELDGADFCFSSDEEETHSSVVAEPDQSPPTSDSDSTLTVWKRQGLPEDDDFVPRYGRAQPRTRLEAMLFQLNVTAEMTYAQTQNTAMLLQSGELD</sequence>
<feature type="region of interest" description="Disordered" evidence="1">
    <location>
        <begin position="1719"/>
        <end position="1744"/>
    </location>
</feature>
<organism evidence="3 4">
    <name type="scientific">Phytophthora ramorum</name>
    <name type="common">Sudden oak death agent</name>
    <dbReference type="NCBI Taxonomy" id="164328"/>
    <lineage>
        <taxon>Eukaryota</taxon>
        <taxon>Sar</taxon>
        <taxon>Stramenopiles</taxon>
        <taxon>Oomycota</taxon>
        <taxon>Peronosporomycetes</taxon>
        <taxon>Peronosporales</taxon>
        <taxon>Peronosporaceae</taxon>
        <taxon>Phytophthora</taxon>
    </lineage>
</organism>
<evidence type="ECO:0000313" key="4">
    <source>
        <dbReference type="Proteomes" id="UP000005238"/>
    </source>
</evidence>
<dbReference type="InterPro" id="IPR023393">
    <property type="entry name" value="START-like_dom_sf"/>
</dbReference>
<dbReference type="PANTHER" id="PTHR13510">
    <property type="entry name" value="FYVE-FINGER-CONTAINING RAB5 EFFECTOR PROTEIN RABENOSYN-5-RELATED"/>
    <property type="match status" value="1"/>
</dbReference>
<protein>
    <recommendedName>
        <fullName evidence="5">FYVE-type domain-containing protein</fullName>
    </recommendedName>
</protein>
<dbReference type="VEuPathDB" id="FungiDB:KRP23_5373"/>
<feature type="compositionally biased region" description="Polar residues" evidence="1">
    <location>
        <begin position="1071"/>
        <end position="1083"/>
    </location>
</feature>
<dbReference type="EMBL" id="DS566003">
    <property type="status" value="NOT_ANNOTATED_CDS"/>
    <property type="molecule type" value="Genomic_DNA"/>
</dbReference>
<dbReference type="InParanoid" id="H3GES6"/>
<reference evidence="4" key="1">
    <citation type="journal article" date="2006" name="Science">
        <title>Phytophthora genome sequences uncover evolutionary origins and mechanisms of pathogenesis.</title>
        <authorList>
            <person name="Tyler B.M."/>
            <person name="Tripathy S."/>
            <person name="Zhang X."/>
            <person name="Dehal P."/>
            <person name="Jiang R.H."/>
            <person name="Aerts A."/>
            <person name="Arredondo F.D."/>
            <person name="Baxter L."/>
            <person name="Bensasson D."/>
            <person name="Beynon J.L."/>
            <person name="Chapman J."/>
            <person name="Damasceno C.M."/>
            <person name="Dorrance A.E."/>
            <person name="Dou D."/>
            <person name="Dickerman A.W."/>
            <person name="Dubchak I.L."/>
            <person name="Garbelotto M."/>
            <person name="Gijzen M."/>
            <person name="Gordon S.G."/>
            <person name="Govers F."/>
            <person name="Grunwald N.J."/>
            <person name="Huang W."/>
            <person name="Ivors K.L."/>
            <person name="Jones R.W."/>
            <person name="Kamoun S."/>
            <person name="Krampis K."/>
            <person name="Lamour K.H."/>
            <person name="Lee M.K."/>
            <person name="McDonald W.H."/>
            <person name="Medina M."/>
            <person name="Meijer H.J."/>
            <person name="Nordberg E.K."/>
            <person name="Maclean D.J."/>
            <person name="Ospina-Giraldo M.D."/>
            <person name="Morris P.F."/>
            <person name="Phuntumart V."/>
            <person name="Putnam N.H."/>
            <person name="Rash S."/>
            <person name="Rose J.K."/>
            <person name="Sakihama Y."/>
            <person name="Salamov A.A."/>
            <person name="Savidor A."/>
            <person name="Scheuring C.F."/>
            <person name="Smith B.M."/>
            <person name="Sobral B.W."/>
            <person name="Terry A."/>
            <person name="Torto-Alalibo T.A."/>
            <person name="Win J."/>
            <person name="Xu Z."/>
            <person name="Zhang H."/>
            <person name="Grigoriev I.V."/>
            <person name="Rokhsar D.S."/>
            <person name="Boore J.L."/>
        </authorList>
    </citation>
    <scope>NUCLEOTIDE SEQUENCE [LARGE SCALE GENOMIC DNA]</scope>
    <source>
        <strain evidence="4">Pr102</strain>
    </source>
</reference>
<dbReference type="EnsemblProtists" id="Phyra74172">
    <property type="protein sequence ID" value="Phyra74172"/>
    <property type="gene ID" value="Phyra74172"/>
</dbReference>
<keyword evidence="2" id="KW-0732">Signal</keyword>